<proteinExistence type="predicted"/>
<keyword evidence="1" id="KW-0472">Membrane</keyword>
<keyword evidence="3" id="KW-1185">Reference proteome</keyword>
<keyword evidence="1" id="KW-1133">Transmembrane helix</keyword>
<dbReference type="EMBL" id="JARKIB010000088">
    <property type="protein sequence ID" value="KAJ7744093.1"/>
    <property type="molecule type" value="Genomic_DNA"/>
</dbReference>
<reference evidence="2" key="1">
    <citation type="submission" date="2023-03" db="EMBL/GenBank/DDBJ databases">
        <title>Massive genome expansion in bonnet fungi (Mycena s.s.) driven by repeated elements and novel gene families across ecological guilds.</title>
        <authorList>
            <consortium name="Lawrence Berkeley National Laboratory"/>
            <person name="Harder C.B."/>
            <person name="Miyauchi S."/>
            <person name="Viragh M."/>
            <person name="Kuo A."/>
            <person name="Thoen E."/>
            <person name="Andreopoulos B."/>
            <person name="Lu D."/>
            <person name="Skrede I."/>
            <person name="Drula E."/>
            <person name="Henrissat B."/>
            <person name="Morin E."/>
            <person name="Kohler A."/>
            <person name="Barry K."/>
            <person name="LaButti K."/>
            <person name="Morin E."/>
            <person name="Salamov A."/>
            <person name="Lipzen A."/>
            <person name="Mereny Z."/>
            <person name="Hegedus B."/>
            <person name="Baldrian P."/>
            <person name="Stursova M."/>
            <person name="Weitz H."/>
            <person name="Taylor A."/>
            <person name="Grigoriev I.V."/>
            <person name="Nagy L.G."/>
            <person name="Martin F."/>
            <person name="Kauserud H."/>
        </authorList>
    </citation>
    <scope>NUCLEOTIDE SEQUENCE</scope>
    <source>
        <strain evidence="2">CBHHK182m</strain>
    </source>
</reference>
<name>A0AAD7IL95_9AGAR</name>
<feature type="transmembrane region" description="Helical" evidence="1">
    <location>
        <begin position="29"/>
        <end position="47"/>
    </location>
</feature>
<accession>A0AAD7IL95</accession>
<feature type="non-terminal residue" evidence="2">
    <location>
        <position position="213"/>
    </location>
</feature>
<keyword evidence="1" id="KW-0812">Transmembrane</keyword>
<feature type="transmembrane region" description="Helical" evidence="1">
    <location>
        <begin position="164"/>
        <end position="181"/>
    </location>
</feature>
<feature type="transmembrane region" description="Helical" evidence="1">
    <location>
        <begin position="59"/>
        <end position="86"/>
    </location>
</feature>
<evidence type="ECO:0000313" key="2">
    <source>
        <dbReference type="EMBL" id="KAJ7744093.1"/>
    </source>
</evidence>
<evidence type="ECO:0000256" key="1">
    <source>
        <dbReference type="SAM" id="Phobius"/>
    </source>
</evidence>
<gene>
    <name evidence="2" type="ORF">B0H16DRAFT_1693250</name>
</gene>
<feature type="transmembrane region" description="Helical" evidence="1">
    <location>
        <begin position="137"/>
        <end position="158"/>
    </location>
</feature>
<evidence type="ECO:0000313" key="3">
    <source>
        <dbReference type="Proteomes" id="UP001215598"/>
    </source>
</evidence>
<comment type="caution">
    <text evidence="2">The sequence shown here is derived from an EMBL/GenBank/DDBJ whole genome shotgun (WGS) entry which is preliminary data.</text>
</comment>
<dbReference type="AlphaFoldDB" id="A0AAD7IL95"/>
<feature type="transmembrane region" description="Helical" evidence="1">
    <location>
        <begin position="106"/>
        <end position="125"/>
    </location>
</feature>
<dbReference type="Proteomes" id="UP001215598">
    <property type="component" value="Unassembled WGS sequence"/>
</dbReference>
<protein>
    <submittedName>
        <fullName evidence="2">Uncharacterized protein</fullName>
    </submittedName>
</protein>
<sequence length="213" mass="23266">MTSIDSDLLILEVDYLVAVRHLTTACAELLLYGIHVVLFILALRILARRKTAGKKVLRIYTLLMALFGTAQVIISVVTAVVAVRIARTDIQGGSKEMENTSLALNMAQYATFWFNKLVSDSLLFYRCFIIWGSRWPPVVLPGILIAATFTTGFVEIFLPGLGSAGLFVAGATNLILVVLTGKKYETSITRCLCTYTGCNKLTSPGSTFILDGF</sequence>
<organism evidence="2 3">
    <name type="scientific">Mycena metata</name>
    <dbReference type="NCBI Taxonomy" id="1033252"/>
    <lineage>
        <taxon>Eukaryota</taxon>
        <taxon>Fungi</taxon>
        <taxon>Dikarya</taxon>
        <taxon>Basidiomycota</taxon>
        <taxon>Agaricomycotina</taxon>
        <taxon>Agaricomycetes</taxon>
        <taxon>Agaricomycetidae</taxon>
        <taxon>Agaricales</taxon>
        <taxon>Marasmiineae</taxon>
        <taxon>Mycenaceae</taxon>
        <taxon>Mycena</taxon>
    </lineage>
</organism>